<dbReference type="PANTHER" id="PTHR48228:SF5">
    <property type="entry name" value="ALPHA-METHYLACYL-COA RACEMASE"/>
    <property type="match status" value="1"/>
</dbReference>
<proteinExistence type="predicted"/>
<dbReference type="InterPro" id="IPR044855">
    <property type="entry name" value="CoA-Trfase_III_dom3_sf"/>
</dbReference>
<comment type="caution">
    <text evidence="1">The sequence shown here is derived from an EMBL/GenBank/DDBJ whole genome shotgun (WGS) entry which is preliminary data.</text>
</comment>
<dbReference type="AlphaFoldDB" id="A0A6L7GWF0"/>
<sequence>MGDEPDSATHPPCATGPLTGLRVVEFVGLGPAPFGCMLLADLGAEVIALRRPGSSVPALVRNRETLEVDLKDADVRTRVRALIAAADVVVEGFRPGVMERLGLGPDDVRACETGLIYARMTGWGQTGPLAHTAGHDLNYIAVTGALHLATRAGGVPVPPANLLGDFGGGAMYLATSVLAALHDRGRTGEGAVLDVSIIDGTTYLTSMQHEYRSRGTWSDVAGTNRLDTGAPYYDVYACADGRFVAVGALEEPFFVALLEVLDLDPGLAVGREDPANWPALREAIGDALRTRTRDEWARLAASTDACLSPVLDLSEAAQHPQVAQRQVLVAGDAEQWTPRLPNGFVAQPTHVDDLLQRWRVERP</sequence>
<keyword evidence="1" id="KW-0808">Transferase</keyword>
<dbReference type="GO" id="GO:0016740">
    <property type="term" value="F:transferase activity"/>
    <property type="evidence" value="ECO:0007669"/>
    <property type="project" value="UniProtKB-KW"/>
</dbReference>
<dbReference type="InterPro" id="IPR023606">
    <property type="entry name" value="CoA-Trfase_III_dom_1_sf"/>
</dbReference>
<dbReference type="EMBL" id="WMBR01000005">
    <property type="protein sequence ID" value="MXP23351.1"/>
    <property type="molecule type" value="Genomic_DNA"/>
</dbReference>
<dbReference type="SUPFAM" id="SSF89796">
    <property type="entry name" value="CoA-transferase family III (CaiB/BaiF)"/>
    <property type="match status" value="1"/>
</dbReference>
<evidence type="ECO:0000313" key="1">
    <source>
        <dbReference type="EMBL" id="MXP23351.1"/>
    </source>
</evidence>
<name>A0A6L7GWF0_9ACTN</name>
<organism evidence="1 2">
    <name type="scientific">Gordonia mangrovi</name>
    <dbReference type="NCBI Taxonomy" id="2665643"/>
    <lineage>
        <taxon>Bacteria</taxon>
        <taxon>Bacillati</taxon>
        <taxon>Actinomycetota</taxon>
        <taxon>Actinomycetes</taxon>
        <taxon>Mycobacteriales</taxon>
        <taxon>Gordoniaceae</taxon>
        <taxon>Gordonia</taxon>
    </lineage>
</organism>
<accession>A0A6L7GWF0</accession>
<keyword evidence="2" id="KW-1185">Reference proteome</keyword>
<dbReference type="Proteomes" id="UP000475545">
    <property type="component" value="Unassembled WGS sequence"/>
</dbReference>
<reference evidence="1 2" key="1">
    <citation type="submission" date="2019-11" db="EMBL/GenBank/DDBJ databases">
        <title>Gordonia sp. nov., a novel actinobacterium isolated from mangrove soil in Hainan.</title>
        <authorList>
            <person name="Huang X."/>
            <person name="Xie Y."/>
            <person name="Chu X."/>
            <person name="Xiao K."/>
        </authorList>
    </citation>
    <scope>NUCLEOTIDE SEQUENCE [LARGE SCALE GENOMIC DNA]</scope>
    <source>
        <strain evidence="1 2">HNM0687</strain>
    </source>
</reference>
<dbReference type="Gene3D" id="3.30.1540.10">
    <property type="entry name" value="formyl-coa transferase, domain 3"/>
    <property type="match status" value="1"/>
</dbReference>
<gene>
    <name evidence="1" type="ORF">GIY30_18600</name>
</gene>
<dbReference type="Pfam" id="PF02515">
    <property type="entry name" value="CoA_transf_3"/>
    <property type="match status" value="1"/>
</dbReference>
<dbReference type="InterPro" id="IPR003673">
    <property type="entry name" value="CoA-Trfase_fam_III"/>
</dbReference>
<dbReference type="Gene3D" id="3.40.50.10540">
    <property type="entry name" value="Crotonobetainyl-coa:carnitine coa-transferase, domain 1"/>
    <property type="match status" value="1"/>
</dbReference>
<dbReference type="InterPro" id="IPR050509">
    <property type="entry name" value="CoA-transferase_III"/>
</dbReference>
<dbReference type="PANTHER" id="PTHR48228">
    <property type="entry name" value="SUCCINYL-COA--D-CITRAMALATE COA-TRANSFERASE"/>
    <property type="match status" value="1"/>
</dbReference>
<evidence type="ECO:0000313" key="2">
    <source>
        <dbReference type="Proteomes" id="UP000475545"/>
    </source>
</evidence>
<protein>
    <submittedName>
        <fullName evidence="1">CoA transferase</fullName>
    </submittedName>
</protein>